<dbReference type="InterPro" id="IPR057125">
    <property type="entry name" value="NXF1/2/3/5-like_LRR"/>
</dbReference>
<dbReference type="Gene3D" id="1.10.8.10">
    <property type="entry name" value="DNA helicase RuvA subunit, C-terminal domain"/>
    <property type="match status" value="1"/>
</dbReference>
<dbReference type="InterPro" id="IPR018222">
    <property type="entry name" value="Nuclear_transport_factor_2_euk"/>
</dbReference>
<evidence type="ECO:0000256" key="7">
    <source>
        <dbReference type="ARBA" id="ARBA00023242"/>
    </source>
</evidence>
<dbReference type="SUPFAM" id="SSF54427">
    <property type="entry name" value="NTF2-like"/>
    <property type="match status" value="1"/>
</dbReference>
<evidence type="ECO:0000313" key="11">
    <source>
        <dbReference type="Proteomes" id="UP000030742"/>
    </source>
</evidence>
<dbReference type="EMBL" id="KB632433">
    <property type="protein sequence ID" value="ERL95558.1"/>
    <property type="molecule type" value="Genomic_DNA"/>
</dbReference>
<comment type="similarity">
    <text evidence="2">Belongs to the NXF family.</text>
</comment>
<dbReference type="SUPFAM" id="SSF46934">
    <property type="entry name" value="UBA-like"/>
    <property type="match status" value="1"/>
</dbReference>
<dbReference type="PROSITE" id="PS51281">
    <property type="entry name" value="TAP_C"/>
    <property type="match status" value="1"/>
</dbReference>
<dbReference type="Pfam" id="PF03943">
    <property type="entry name" value="TAP_C"/>
    <property type="match status" value="1"/>
</dbReference>
<dbReference type="Gene3D" id="3.10.450.50">
    <property type="match status" value="1"/>
</dbReference>
<dbReference type="Pfam" id="PF24048">
    <property type="entry name" value="LRR_NXF1-5"/>
    <property type="match status" value="1"/>
</dbReference>
<evidence type="ECO:0000259" key="9">
    <source>
        <dbReference type="PROSITE" id="PS51281"/>
    </source>
</evidence>
<dbReference type="InterPro" id="IPR030217">
    <property type="entry name" value="NXF_fam"/>
</dbReference>
<evidence type="ECO:0000259" key="8">
    <source>
        <dbReference type="PROSITE" id="PS50177"/>
    </source>
</evidence>
<dbReference type="GO" id="GO:0016973">
    <property type="term" value="P:poly(A)+ mRNA export from nucleus"/>
    <property type="evidence" value="ECO:0007669"/>
    <property type="project" value="TreeGrafter"/>
</dbReference>
<dbReference type="InterPro" id="IPR002075">
    <property type="entry name" value="NTF2_dom"/>
</dbReference>
<keyword evidence="4" id="KW-0433">Leucine-rich repeat</keyword>
<evidence type="ECO:0000256" key="5">
    <source>
        <dbReference type="ARBA" id="ARBA00022737"/>
    </source>
</evidence>
<feature type="domain" description="NTF2" evidence="8">
    <location>
        <begin position="308"/>
        <end position="461"/>
    </location>
</feature>
<keyword evidence="5" id="KW-0677">Repeat</keyword>
<protein>
    <submittedName>
        <fullName evidence="10">Uncharacterized protein</fullName>
    </submittedName>
</protein>
<dbReference type="PANTHER" id="PTHR10662">
    <property type="entry name" value="NUCLEAR RNA EXPORT FACTOR"/>
    <property type="match status" value="1"/>
</dbReference>
<gene>
    <name evidence="10" type="ORF">D910_12819</name>
</gene>
<proteinExistence type="inferred from homology"/>
<evidence type="ECO:0000313" key="10">
    <source>
        <dbReference type="EMBL" id="ERL95558.1"/>
    </source>
</evidence>
<name>U4USR0_DENPD</name>
<dbReference type="CDD" id="cd14342">
    <property type="entry name" value="UBA_TAP-C"/>
    <property type="match status" value="1"/>
</dbReference>
<dbReference type="InterPro" id="IPR009060">
    <property type="entry name" value="UBA-like_sf"/>
</dbReference>
<feature type="domain" description="TAP-C" evidence="9">
    <location>
        <begin position="495"/>
        <end position="550"/>
    </location>
</feature>
<dbReference type="Pfam" id="PF22602">
    <property type="entry name" value="NXF_NTF2"/>
    <property type="match status" value="1"/>
</dbReference>
<dbReference type="OrthoDB" id="25872at2759"/>
<dbReference type="PANTHER" id="PTHR10662:SF22">
    <property type="entry name" value="NUCLEAR RNA EXPORT FACTOR 1"/>
    <property type="match status" value="1"/>
</dbReference>
<dbReference type="PROSITE" id="PS50177">
    <property type="entry name" value="NTF2_DOMAIN"/>
    <property type="match status" value="1"/>
</dbReference>
<evidence type="ECO:0000256" key="1">
    <source>
        <dbReference type="ARBA" id="ARBA00004123"/>
    </source>
</evidence>
<accession>U4USR0</accession>
<dbReference type="SMART" id="SM00804">
    <property type="entry name" value="TAP_C"/>
    <property type="match status" value="1"/>
</dbReference>
<evidence type="ECO:0000256" key="4">
    <source>
        <dbReference type="ARBA" id="ARBA00022614"/>
    </source>
</evidence>
<keyword evidence="6" id="KW-0509">mRNA transport</keyword>
<dbReference type="Gene3D" id="3.80.10.10">
    <property type="entry name" value="Ribonuclease Inhibitor"/>
    <property type="match status" value="1"/>
</dbReference>
<keyword evidence="7" id="KW-0539">Nucleus</keyword>
<reference evidence="10 11" key="1">
    <citation type="journal article" date="2013" name="Genome Biol.">
        <title>Draft genome of the mountain pine beetle, Dendroctonus ponderosae Hopkins, a major forest pest.</title>
        <authorList>
            <person name="Keeling C.I."/>
            <person name="Yuen M.M."/>
            <person name="Liao N.Y."/>
            <person name="Docking T.R."/>
            <person name="Chan S.K."/>
            <person name="Taylor G.A."/>
            <person name="Palmquist D.L."/>
            <person name="Jackman S.D."/>
            <person name="Nguyen A."/>
            <person name="Li M."/>
            <person name="Henderson H."/>
            <person name="Janes J.K."/>
            <person name="Zhao Y."/>
            <person name="Pandoh P."/>
            <person name="Moore R."/>
            <person name="Sperling F.A."/>
            <person name="Huber D.P."/>
            <person name="Birol I."/>
            <person name="Jones S.J."/>
            <person name="Bohlmann J."/>
        </authorList>
    </citation>
    <scope>NUCLEOTIDE SEQUENCE</scope>
</reference>
<evidence type="ECO:0000256" key="3">
    <source>
        <dbReference type="ARBA" id="ARBA00022448"/>
    </source>
</evidence>
<comment type="subcellular location">
    <subcellularLocation>
        <location evidence="1">Nucleus</location>
    </subcellularLocation>
</comment>
<dbReference type="InterPro" id="IPR005637">
    <property type="entry name" value="TAP_C_dom"/>
</dbReference>
<dbReference type="InterPro" id="IPR032710">
    <property type="entry name" value="NTF2-like_dom_sf"/>
</dbReference>
<dbReference type="STRING" id="77166.U4USR0"/>
<sequence>MILVSLANQQRNTDSVLLNARTLSTGILQKTSALLQNPKCWHRFIVTNTDGLSRNEILKAVLDGVHPLDLIPVFYTKDQLNANSYFMARNCEAAIRKLCDNQLVVDHPIEKGYSPMTLSIVLNFSNTYDIKIDVQKNVSTVLNKRFHPTSKVLNLDRFHDDPDLTEFCPLSQPKIMYFVLHIAKALAPEEVILSNNCIRLLTPLDVLFGSKVKRLDLSHNEVRNWATQSHTRVNQISKLNDLNSLKYFSLKELELTGNPLCNVDLKSYMSKIKSVCPTLEMLDGELLSIDKFPTTKKNSFACRNSTDLVNQFLEYFFTAYDRDRSDLEGLYHSNAMFSLTCVYLSGQISSGAASLKLYSNIARNLNKAADFAKTFERLFRGRENIMEVFTTKLPATQHDPYSFTTDLIYKTDTCAVVVVTGVCSECPKSMLERARLLGFTRSFSLEIKDAQCVITNDLLHLYNSLSYQEKNSFQVTKEPAKVVEKELIPKPQSESEYNELVSTLSQLTNLKMEWAKKCLEECAFDLKKALQLFVDLYKGDKFPATSTLAANSFHVFASVKEKCMAMPVLRFLAAVALLGPVYSQSYSVANDYESPAVPNLTPLSNLGEIVDEKISSVINSKFVTPFPDSGRKSARLESAAKESIPIQHDIKYAKLQQFVANLLHPKPIVDTIQEHEKYGNDGGKGRAAGTALVAAVEGISNALNAAVDAPFKAAKTAGKKITNSLNQIGGKLVGLA</sequence>
<keyword evidence="3" id="KW-0813">Transport</keyword>
<dbReference type="GO" id="GO:0003723">
    <property type="term" value="F:RNA binding"/>
    <property type="evidence" value="ECO:0007669"/>
    <property type="project" value="TreeGrafter"/>
</dbReference>
<evidence type="ECO:0000256" key="2">
    <source>
        <dbReference type="ARBA" id="ARBA00009285"/>
    </source>
</evidence>
<dbReference type="InterPro" id="IPR032675">
    <property type="entry name" value="LRR_dom_sf"/>
</dbReference>
<organism evidence="10 11">
    <name type="scientific">Dendroctonus ponderosae</name>
    <name type="common">Mountain pine beetle</name>
    <dbReference type="NCBI Taxonomy" id="77166"/>
    <lineage>
        <taxon>Eukaryota</taxon>
        <taxon>Metazoa</taxon>
        <taxon>Ecdysozoa</taxon>
        <taxon>Arthropoda</taxon>
        <taxon>Hexapoda</taxon>
        <taxon>Insecta</taxon>
        <taxon>Pterygota</taxon>
        <taxon>Neoptera</taxon>
        <taxon>Endopterygota</taxon>
        <taxon>Coleoptera</taxon>
        <taxon>Polyphaga</taxon>
        <taxon>Cucujiformia</taxon>
        <taxon>Curculionidae</taxon>
        <taxon>Scolytinae</taxon>
        <taxon>Dendroctonus</taxon>
    </lineage>
</organism>
<dbReference type="Proteomes" id="UP000030742">
    <property type="component" value="Unassembled WGS sequence"/>
</dbReference>
<dbReference type="GO" id="GO:0005634">
    <property type="term" value="C:nucleus"/>
    <property type="evidence" value="ECO:0007669"/>
    <property type="project" value="UniProtKB-SubCell"/>
</dbReference>
<dbReference type="SUPFAM" id="SSF52058">
    <property type="entry name" value="L domain-like"/>
    <property type="match status" value="1"/>
</dbReference>
<evidence type="ECO:0000256" key="6">
    <source>
        <dbReference type="ARBA" id="ARBA00022816"/>
    </source>
</evidence>
<dbReference type="AlphaFoldDB" id="U4USR0"/>